<dbReference type="OrthoDB" id="9991913at2759"/>
<evidence type="ECO:0000259" key="5">
    <source>
        <dbReference type="Pfam" id="PF00389"/>
    </source>
</evidence>
<keyword evidence="8" id="KW-1185">Reference proteome</keyword>
<dbReference type="VEuPathDB" id="FungiDB:AJ78_05077"/>
<dbReference type="Pfam" id="PF00389">
    <property type="entry name" value="2-Hacid_dh"/>
    <property type="match status" value="1"/>
</dbReference>
<comment type="similarity">
    <text evidence="1 4">Belongs to the D-isomer specific 2-hydroxyacid dehydrogenase family.</text>
</comment>
<dbReference type="GO" id="GO:0030267">
    <property type="term" value="F:glyoxylate reductase (NADPH) activity"/>
    <property type="evidence" value="ECO:0007669"/>
    <property type="project" value="TreeGrafter"/>
</dbReference>
<gene>
    <name evidence="7" type="ORF">AJ78_05077</name>
</gene>
<proteinExistence type="inferred from homology"/>
<feature type="domain" description="D-isomer specific 2-hydroxyacid dehydrogenase NAD-binding" evidence="6">
    <location>
        <begin position="122"/>
        <end position="292"/>
    </location>
</feature>
<dbReference type="SUPFAM" id="SSF52283">
    <property type="entry name" value="Formate/glycerate dehydrogenase catalytic domain-like"/>
    <property type="match status" value="1"/>
</dbReference>
<dbReference type="InterPro" id="IPR006140">
    <property type="entry name" value="D-isomer_DH_NAD-bd"/>
</dbReference>
<feature type="domain" description="D-isomer specific 2-hydroxyacid dehydrogenase catalytic" evidence="5">
    <location>
        <begin position="62"/>
        <end position="323"/>
    </location>
</feature>
<evidence type="ECO:0000256" key="3">
    <source>
        <dbReference type="ARBA" id="ARBA00023027"/>
    </source>
</evidence>
<dbReference type="CDD" id="cd12168">
    <property type="entry name" value="Mand_dh_like"/>
    <property type="match status" value="1"/>
</dbReference>
<evidence type="ECO:0000256" key="2">
    <source>
        <dbReference type="ARBA" id="ARBA00023002"/>
    </source>
</evidence>
<dbReference type="GO" id="GO:0005829">
    <property type="term" value="C:cytosol"/>
    <property type="evidence" value="ECO:0007669"/>
    <property type="project" value="TreeGrafter"/>
</dbReference>
<dbReference type="InterPro" id="IPR036291">
    <property type="entry name" value="NAD(P)-bd_dom_sf"/>
</dbReference>
<dbReference type="GO" id="GO:0051287">
    <property type="term" value="F:NAD binding"/>
    <property type="evidence" value="ECO:0007669"/>
    <property type="project" value="InterPro"/>
</dbReference>
<dbReference type="EMBL" id="LGRN01000210">
    <property type="protein sequence ID" value="OJD14590.1"/>
    <property type="molecule type" value="Genomic_DNA"/>
</dbReference>
<dbReference type="InterPro" id="IPR029753">
    <property type="entry name" value="D-isomer_DH_CS"/>
</dbReference>
<dbReference type="InterPro" id="IPR029752">
    <property type="entry name" value="D-isomer_DH_CS1"/>
</dbReference>
<dbReference type="PROSITE" id="PS00065">
    <property type="entry name" value="D_2_HYDROXYACID_DH_1"/>
    <property type="match status" value="1"/>
</dbReference>
<protein>
    <submittedName>
        <fullName evidence="7">Uncharacterized protein</fullName>
    </submittedName>
</protein>
<dbReference type="InterPro" id="IPR050223">
    <property type="entry name" value="D-isomer_2-hydroxyacid_DH"/>
</dbReference>
<accession>A0A1J9PEZ3</accession>
<dbReference type="STRING" id="1447872.A0A1J9PEZ3"/>
<keyword evidence="2 4" id="KW-0560">Oxidoreductase</keyword>
<dbReference type="PROSITE" id="PS00671">
    <property type="entry name" value="D_2_HYDROXYACID_DH_3"/>
    <property type="match status" value="1"/>
</dbReference>
<dbReference type="AlphaFoldDB" id="A0A1J9PEZ3"/>
<dbReference type="Pfam" id="PF02826">
    <property type="entry name" value="2-Hacid_dh_C"/>
    <property type="match status" value="1"/>
</dbReference>
<keyword evidence="3" id="KW-0520">NAD</keyword>
<evidence type="ECO:0000259" key="6">
    <source>
        <dbReference type="Pfam" id="PF02826"/>
    </source>
</evidence>
<dbReference type="SUPFAM" id="SSF51735">
    <property type="entry name" value="NAD(P)-binding Rossmann-fold domains"/>
    <property type="match status" value="1"/>
</dbReference>
<dbReference type="PANTHER" id="PTHR10996:SF257">
    <property type="entry name" value="GLYOXYLATE REDUCTASE 1"/>
    <property type="match status" value="1"/>
</dbReference>
<organism evidence="7 8">
    <name type="scientific">Emergomyces pasteurianus Ep9510</name>
    <dbReference type="NCBI Taxonomy" id="1447872"/>
    <lineage>
        <taxon>Eukaryota</taxon>
        <taxon>Fungi</taxon>
        <taxon>Dikarya</taxon>
        <taxon>Ascomycota</taxon>
        <taxon>Pezizomycotina</taxon>
        <taxon>Eurotiomycetes</taxon>
        <taxon>Eurotiomycetidae</taxon>
        <taxon>Onygenales</taxon>
        <taxon>Ajellomycetaceae</taxon>
        <taxon>Emergomyces</taxon>
    </lineage>
</organism>
<name>A0A1J9PEZ3_9EURO</name>
<dbReference type="InterPro" id="IPR006139">
    <property type="entry name" value="D-isomer_2_OHA_DH_cat_dom"/>
</dbReference>
<dbReference type="FunFam" id="3.40.50.720:FF:000203">
    <property type="entry name" value="D-3-phosphoglycerate dehydrogenase (SerA)"/>
    <property type="match status" value="1"/>
</dbReference>
<sequence>MSPRAVLLIGTSIVQCNPEWKELSSIVVQHEYLQGNRAEFIADCNSGKYDDVIAIIRSNDSVNVTGPFDAELINVLPESVKFICHNGAGYDNIDIPTCTKKRIDVSSTPGVVNRATADITIFLMLGALRQVLTPIAALRAGEWRGETKPGYDPQGRVLGILGMGGIGTEVARRAKAFDMHIIYHNRKRASPEPEGAEFVTFDSLLSRSDVLCLNCTLTDDTRHIIGRPEFAQMKNGVVIINTARGAVMDEEALVEALENKVASAGLDVFENEPNIRPALRKHPRILPLPHIGTFTQDTQKKTEQLVLSNLKSCLQEGRLLTQVPEQLNLTR</sequence>
<reference evidence="7 8" key="1">
    <citation type="submission" date="2015-07" db="EMBL/GenBank/DDBJ databases">
        <title>Emmonsia species relationships and genome sequence.</title>
        <authorList>
            <consortium name="The Broad Institute Genomics Platform"/>
            <person name="Cuomo C.A."/>
            <person name="Munoz J.F."/>
            <person name="Imamovic A."/>
            <person name="Priest M.E."/>
            <person name="Young S."/>
            <person name="Clay O.K."/>
            <person name="McEwen J.G."/>
        </authorList>
    </citation>
    <scope>NUCLEOTIDE SEQUENCE [LARGE SCALE GENOMIC DNA]</scope>
    <source>
        <strain evidence="7 8">UAMH 9510</strain>
    </source>
</reference>
<evidence type="ECO:0000256" key="1">
    <source>
        <dbReference type="ARBA" id="ARBA00005854"/>
    </source>
</evidence>
<evidence type="ECO:0000256" key="4">
    <source>
        <dbReference type="RuleBase" id="RU003719"/>
    </source>
</evidence>
<dbReference type="Gene3D" id="3.40.50.720">
    <property type="entry name" value="NAD(P)-binding Rossmann-like Domain"/>
    <property type="match status" value="2"/>
</dbReference>
<dbReference type="PANTHER" id="PTHR10996">
    <property type="entry name" value="2-HYDROXYACID DEHYDROGENASE-RELATED"/>
    <property type="match status" value="1"/>
</dbReference>
<evidence type="ECO:0000313" key="7">
    <source>
        <dbReference type="EMBL" id="OJD14590.1"/>
    </source>
</evidence>
<comment type="caution">
    <text evidence="7">The sequence shown here is derived from an EMBL/GenBank/DDBJ whole genome shotgun (WGS) entry which is preliminary data.</text>
</comment>
<dbReference type="Proteomes" id="UP000182235">
    <property type="component" value="Unassembled WGS sequence"/>
</dbReference>
<evidence type="ECO:0000313" key="8">
    <source>
        <dbReference type="Proteomes" id="UP000182235"/>
    </source>
</evidence>
<dbReference type="GO" id="GO:0016618">
    <property type="term" value="F:hydroxypyruvate reductase [NAD(P)H] activity"/>
    <property type="evidence" value="ECO:0007669"/>
    <property type="project" value="TreeGrafter"/>
</dbReference>